<name>A0A1B9G5S3_9TREE</name>
<gene>
    <name evidence="2" type="ORF">I302_04070</name>
</gene>
<evidence type="ECO:0000313" key="2">
    <source>
        <dbReference type="EMBL" id="OCF26387.1"/>
    </source>
</evidence>
<evidence type="ECO:0000256" key="1">
    <source>
        <dbReference type="SAM" id="MobiDB-lite"/>
    </source>
</evidence>
<reference evidence="2" key="1">
    <citation type="submission" date="2013-07" db="EMBL/GenBank/DDBJ databases">
        <title>The Genome Sequence of Cryptococcus bestiolae CBS10118.</title>
        <authorList>
            <consortium name="The Broad Institute Genome Sequencing Platform"/>
            <person name="Cuomo C."/>
            <person name="Litvintseva A."/>
            <person name="Chen Y."/>
            <person name="Heitman J."/>
            <person name="Sun S."/>
            <person name="Springer D."/>
            <person name="Dromer F."/>
            <person name="Young S.K."/>
            <person name="Zeng Q."/>
            <person name="Gargeya S."/>
            <person name="Fitzgerald M."/>
            <person name="Abouelleil A."/>
            <person name="Alvarado L."/>
            <person name="Berlin A.M."/>
            <person name="Chapman S.B."/>
            <person name="Dewar J."/>
            <person name="Goldberg J."/>
            <person name="Griggs A."/>
            <person name="Gujja S."/>
            <person name="Hansen M."/>
            <person name="Howarth C."/>
            <person name="Imamovic A."/>
            <person name="Larimer J."/>
            <person name="McCowan C."/>
            <person name="Murphy C."/>
            <person name="Pearson M."/>
            <person name="Priest M."/>
            <person name="Roberts A."/>
            <person name="Saif S."/>
            <person name="Shea T."/>
            <person name="Sykes S."/>
            <person name="Wortman J."/>
            <person name="Nusbaum C."/>
            <person name="Birren B."/>
        </authorList>
    </citation>
    <scope>NUCLEOTIDE SEQUENCE [LARGE SCALE GENOMIC DNA]</scope>
    <source>
        <strain evidence="2">CBS 10118</strain>
    </source>
</reference>
<feature type="region of interest" description="Disordered" evidence="1">
    <location>
        <begin position="188"/>
        <end position="269"/>
    </location>
</feature>
<accession>A0A1B9G5S3</accession>
<dbReference type="EMBL" id="KI894020">
    <property type="protein sequence ID" value="OCF26387.1"/>
    <property type="molecule type" value="Genomic_DNA"/>
</dbReference>
<dbReference type="AlphaFoldDB" id="A0A1B9G5S3"/>
<reference evidence="2" key="2">
    <citation type="submission" date="2014-01" db="EMBL/GenBank/DDBJ databases">
        <title>Evolution of pathogenesis and genome organization in the Tremellales.</title>
        <authorList>
            <person name="Cuomo C."/>
            <person name="Litvintseva A."/>
            <person name="Heitman J."/>
            <person name="Chen Y."/>
            <person name="Sun S."/>
            <person name="Springer D."/>
            <person name="Dromer F."/>
            <person name="Young S."/>
            <person name="Zeng Q."/>
            <person name="Chapman S."/>
            <person name="Gujja S."/>
            <person name="Saif S."/>
            <person name="Birren B."/>
        </authorList>
    </citation>
    <scope>NUCLEOTIDE SEQUENCE</scope>
    <source>
        <strain evidence="2">CBS 10118</strain>
    </source>
</reference>
<proteinExistence type="predicted"/>
<sequence>MSALASTIQQVGLSTQVESPSQHPYISLLLIGSVQCLKRYPEPKKQKADHQKILLCLLQVNTLPSLLKLKLKSKTPSHLAPPSQSPQALALVLASKQGYFERERLTAQELFTRIYGDSPPYNAPHPSHKPSDVLGRMNDDAIGMRMILSSLASGYKTSSIVPGLGPRTHGRQQLTDHQGTLLADFGVDPAVQSQPAPPAFTERNKPTQSWAEIVSSPAKRRAEPQGTRSTASTGAGAQARARARSPSLEMSGSDRPSSWAEVAAYNKSE</sequence>
<protein>
    <submittedName>
        <fullName evidence="2">Uncharacterized protein</fullName>
    </submittedName>
</protein>
<feature type="compositionally biased region" description="Low complexity" evidence="1">
    <location>
        <begin position="225"/>
        <end position="240"/>
    </location>
</feature>
<organism evidence="2">
    <name type="scientific">Kwoniella bestiolae CBS 10118</name>
    <dbReference type="NCBI Taxonomy" id="1296100"/>
    <lineage>
        <taxon>Eukaryota</taxon>
        <taxon>Fungi</taxon>
        <taxon>Dikarya</taxon>
        <taxon>Basidiomycota</taxon>
        <taxon>Agaricomycotina</taxon>
        <taxon>Tremellomycetes</taxon>
        <taxon>Tremellales</taxon>
        <taxon>Cryptococcaceae</taxon>
        <taxon>Kwoniella</taxon>
    </lineage>
</organism>
<dbReference type="VEuPathDB" id="FungiDB:I302_04070"/>